<reference evidence="10 11" key="1">
    <citation type="submission" date="2016-10" db="EMBL/GenBank/DDBJ databases">
        <authorList>
            <person name="de Groot N.N."/>
        </authorList>
    </citation>
    <scope>NUCLEOTIDE SEQUENCE [LARGE SCALE GENOMIC DNA]</scope>
    <source>
        <strain evidence="10 11">CBS 141442</strain>
    </source>
</reference>
<evidence type="ECO:0000256" key="2">
    <source>
        <dbReference type="ARBA" id="ARBA00022512"/>
    </source>
</evidence>
<keyword evidence="4 8" id="KW-0732">Signal</keyword>
<dbReference type="InterPro" id="IPR000420">
    <property type="entry name" value="Yeast_PIR_rpt"/>
</dbReference>
<keyword evidence="5" id="KW-0677">Repeat</keyword>
<evidence type="ECO:0000256" key="1">
    <source>
        <dbReference type="ARBA" id="ARBA00004191"/>
    </source>
</evidence>
<dbReference type="Proteomes" id="UP000182334">
    <property type="component" value="Chromosome III"/>
</dbReference>
<evidence type="ECO:0000256" key="5">
    <source>
        <dbReference type="ARBA" id="ARBA00022737"/>
    </source>
</evidence>
<sequence length="366" mass="38462">MHLSLATLSLAASALAAYIPSEPWTTLTPEGDLLGATTDYTHKFGIQIVTLSGLYSVDPNHHKRAVNQINDGQIQEQTLVLLSTPATTTASVINQIGDGQIQHQTTTASVVNQIGDGQIQHQTTTAAVVNQIGDGQIQHQSYTPSTVTTAPVINQIGDGQIQHQTASVVNQIGDGQIQHQTASVVNQIGDGQIQHQTSSASVVKQISDGQIQHQTSTASAVNQISDGQIQHQTSSHSTATGVSQVSDGQVQATDVAGSDDDNSDIPVACITSESLTMTLKDSVLTDGLGRIGAIVANRQFQFDGPPPQAGSIYAAGWSITDDGLLALGNSAIFFQCKSGDFYNLYDTNVAAQCEPVHLSVIELVEC</sequence>
<dbReference type="PROSITE" id="PS50256">
    <property type="entry name" value="PIR_REPEAT_2"/>
    <property type="match status" value="8"/>
</dbReference>
<evidence type="ECO:0000256" key="7">
    <source>
        <dbReference type="SAM" id="MobiDB-lite"/>
    </source>
</evidence>
<evidence type="ECO:0000256" key="4">
    <source>
        <dbReference type="ARBA" id="ARBA00022729"/>
    </source>
</evidence>
<feature type="chain" id="PRO_5009680781" evidence="8">
    <location>
        <begin position="17"/>
        <end position="366"/>
    </location>
</feature>
<accession>A0A1L0BNK4</accession>
<dbReference type="PANTHER" id="PTHR47254">
    <property type="entry name" value="CELL WALL MANNOPROTEIN CIS3-RELATED"/>
    <property type="match status" value="1"/>
</dbReference>
<comment type="subcellular location">
    <subcellularLocation>
        <location evidence="1">Secreted</location>
        <location evidence="1">Cell wall</location>
    </subcellularLocation>
</comment>
<dbReference type="GO" id="GO:0009277">
    <property type="term" value="C:fungal-type cell wall"/>
    <property type="evidence" value="ECO:0007669"/>
    <property type="project" value="TreeGrafter"/>
</dbReference>
<organism evidence="10 11">
    <name type="scientific">Sungouiella intermedia</name>
    <dbReference type="NCBI Taxonomy" id="45354"/>
    <lineage>
        <taxon>Eukaryota</taxon>
        <taxon>Fungi</taxon>
        <taxon>Dikarya</taxon>
        <taxon>Ascomycota</taxon>
        <taxon>Saccharomycotina</taxon>
        <taxon>Pichiomycetes</taxon>
        <taxon>Metschnikowiaceae</taxon>
        <taxon>Sungouiella</taxon>
    </lineage>
</organism>
<dbReference type="AlphaFoldDB" id="A0A1L0BNK4"/>
<evidence type="ECO:0000259" key="9">
    <source>
        <dbReference type="Pfam" id="PF22799"/>
    </source>
</evidence>
<keyword evidence="11" id="KW-1185">Reference proteome</keyword>
<evidence type="ECO:0000256" key="8">
    <source>
        <dbReference type="SAM" id="SignalP"/>
    </source>
</evidence>
<dbReference type="OrthoDB" id="5415592at2759"/>
<dbReference type="GO" id="GO:0005199">
    <property type="term" value="F:structural constituent of cell wall"/>
    <property type="evidence" value="ECO:0007669"/>
    <property type="project" value="InterPro"/>
</dbReference>
<evidence type="ECO:0000256" key="3">
    <source>
        <dbReference type="ARBA" id="ARBA00022525"/>
    </source>
</evidence>
<dbReference type="STRING" id="45354.A0A1L0BNK4"/>
<gene>
    <name evidence="10" type="ORF">SAMEA4029010_CIC11G00000005742</name>
</gene>
<dbReference type="Pfam" id="PF22799">
    <property type="entry name" value="PIR1-like_C"/>
    <property type="match status" value="1"/>
</dbReference>
<evidence type="ECO:0000256" key="6">
    <source>
        <dbReference type="ARBA" id="ARBA00038219"/>
    </source>
</evidence>
<dbReference type="EMBL" id="LT635758">
    <property type="protein sequence ID" value="SGZ52867.1"/>
    <property type="molecule type" value="Genomic_DNA"/>
</dbReference>
<keyword evidence="3" id="KW-0964">Secreted</keyword>
<keyword evidence="2" id="KW-0134">Cell wall</keyword>
<feature type="signal peptide" evidence="8">
    <location>
        <begin position="1"/>
        <end position="16"/>
    </location>
</feature>
<dbReference type="PROSITE" id="PS00929">
    <property type="entry name" value="PIR_REPEAT_1"/>
    <property type="match status" value="1"/>
</dbReference>
<feature type="compositionally biased region" description="Polar residues" evidence="7">
    <location>
        <begin position="227"/>
        <end position="252"/>
    </location>
</feature>
<comment type="similarity">
    <text evidence="6">Belongs to the PIR protein family.</text>
</comment>
<name>A0A1L0BNK4_9ASCO</name>
<proteinExistence type="inferred from homology"/>
<feature type="domain" description="Cell wall mannoprotein PIR1-like C-terminal" evidence="9">
    <location>
        <begin position="283"/>
        <end position="356"/>
    </location>
</feature>
<evidence type="ECO:0000313" key="10">
    <source>
        <dbReference type="EMBL" id="SGZ52867.1"/>
    </source>
</evidence>
<protein>
    <submittedName>
        <fullName evidence="10">CIC11C00000005742</fullName>
    </submittedName>
</protein>
<evidence type="ECO:0000313" key="11">
    <source>
        <dbReference type="Proteomes" id="UP000182334"/>
    </source>
</evidence>
<dbReference type="InterPro" id="IPR054508">
    <property type="entry name" value="PIR1-like_C"/>
</dbReference>
<dbReference type="PANTHER" id="PTHR47254:SF1">
    <property type="entry name" value="CELL WALL MANNOPROTEIN CIS3-RELATED"/>
    <property type="match status" value="1"/>
</dbReference>
<feature type="region of interest" description="Disordered" evidence="7">
    <location>
        <begin position="227"/>
        <end position="263"/>
    </location>
</feature>
<dbReference type="InterPro" id="IPR051153">
    <property type="entry name" value="Yeast_CWMannoprotein_PIR"/>
</dbReference>
<dbReference type="GO" id="GO:0031505">
    <property type="term" value="P:fungal-type cell wall organization"/>
    <property type="evidence" value="ECO:0007669"/>
    <property type="project" value="UniProtKB-ARBA"/>
</dbReference>